<reference evidence="6 7" key="1">
    <citation type="submission" date="2019-08" db="EMBL/GenBank/DDBJ databases">
        <title>In-depth cultivation of the pig gut microbiome towards novel bacterial diversity and tailored functional studies.</title>
        <authorList>
            <person name="Wylensek D."/>
            <person name="Hitch T.C.A."/>
            <person name="Clavel T."/>
        </authorList>
    </citation>
    <scope>NUCLEOTIDE SEQUENCE [LARGE SCALE GENOMIC DNA]</scope>
    <source>
        <strain evidence="6 7">WCA-380-WT-2B</strain>
    </source>
</reference>
<proteinExistence type="predicted"/>
<protein>
    <submittedName>
        <fullName evidence="6">MurR/RpiR family transcriptional regulator</fullName>
    </submittedName>
</protein>
<dbReference type="InterPro" id="IPR009057">
    <property type="entry name" value="Homeodomain-like_sf"/>
</dbReference>
<feature type="domain" description="HTH rpiR-type" evidence="4">
    <location>
        <begin position="1"/>
        <end position="77"/>
    </location>
</feature>
<dbReference type="SUPFAM" id="SSF46689">
    <property type="entry name" value="Homeodomain-like"/>
    <property type="match status" value="1"/>
</dbReference>
<evidence type="ECO:0000256" key="3">
    <source>
        <dbReference type="ARBA" id="ARBA00023163"/>
    </source>
</evidence>
<dbReference type="InterPro" id="IPR047640">
    <property type="entry name" value="RpiR-like"/>
</dbReference>
<dbReference type="PROSITE" id="PS51464">
    <property type="entry name" value="SIS"/>
    <property type="match status" value="1"/>
</dbReference>
<dbReference type="InterPro" id="IPR036388">
    <property type="entry name" value="WH-like_DNA-bd_sf"/>
</dbReference>
<dbReference type="Pfam" id="PF01418">
    <property type="entry name" value="HTH_6"/>
    <property type="match status" value="1"/>
</dbReference>
<dbReference type="Proteomes" id="UP000441925">
    <property type="component" value="Unassembled WGS sequence"/>
</dbReference>
<name>A0A6N7VFR7_9FIRM</name>
<dbReference type="GO" id="GO:0003700">
    <property type="term" value="F:DNA-binding transcription factor activity"/>
    <property type="evidence" value="ECO:0007669"/>
    <property type="project" value="InterPro"/>
</dbReference>
<dbReference type="PANTHER" id="PTHR30514:SF1">
    <property type="entry name" value="HTH-TYPE TRANSCRIPTIONAL REGULATOR HEXR-RELATED"/>
    <property type="match status" value="1"/>
</dbReference>
<dbReference type="PROSITE" id="PS51071">
    <property type="entry name" value="HTH_RPIR"/>
    <property type="match status" value="1"/>
</dbReference>
<evidence type="ECO:0000313" key="6">
    <source>
        <dbReference type="EMBL" id="MSS78288.1"/>
    </source>
</evidence>
<dbReference type="Gene3D" id="3.40.50.10490">
    <property type="entry name" value="Glucose-6-phosphate isomerase like protein, domain 1"/>
    <property type="match status" value="1"/>
</dbReference>
<keyword evidence="7" id="KW-1185">Reference proteome</keyword>
<gene>
    <name evidence="6" type="ORF">FYJ26_07730</name>
</gene>
<evidence type="ECO:0000313" key="7">
    <source>
        <dbReference type="Proteomes" id="UP000441925"/>
    </source>
</evidence>
<dbReference type="CDD" id="cd05013">
    <property type="entry name" value="SIS_RpiR"/>
    <property type="match status" value="1"/>
</dbReference>
<dbReference type="Pfam" id="PF01380">
    <property type="entry name" value="SIS"/>
    <property type="match status" value="1"/>
</dbReference>
<dbReference type="InterPro" id="IPR000281">
    <property type="entry name" value="HTH_RpiR"/>
</dbReference>
<dbReference type="GO" id="GO:1901135">
    <property type="term" value="P:carbohydrate derivative metabolic process"/>
    <property type="evidence" value="ECO:0007669"/>
    <property type="project" value="InterPro"/>
</dbReference>
<dbReference type="InterPro" id="IPR001347">
    <property type="entry name" value="SIS_dom"/>
</dbReference>
<feature type="domain" description="SIS" evidence="5">
    <location>
        <begin position="107"/>
        <end position="249"/>
    </location>
</feature>
<dbReference type="SUPFAM" id="SSF53697">
    <property type="entry name" value="SIS domain"/>
    <property type="match status" value="1"/>
</dbReference>
<dbReference type="InterPro" id="IPR046348">
    <property type="entry name" value="SIS_dom_sf"/>
</dbReference>
<comment type="caution">
    <text evidence="6">The sequence shown here is derived from an EMBL/GenBank/DDBJ whole genome shotgun (WGS) entry which is preliminary data.</text>
</comment>
<dbReference type="RefSeq" id="WP_154541247.1">
    <property type="nucleotide sequence ID" value="NZ_VULQ01000009.1"/>
</dbReference>
<dbReference type="PANTHER" id="PTHR30514">
    <property type="entry name" value="GLUCOKINASE"/>
    <property type="match status" value="1"/>
</dbReference>
<keyword evidence="1" id="KW-0805">Transcription regulation</keyword>
<dbReference type="AlphaFoldDB" id="A0A6N7VFR7"/>
<evidence type="ECO:0000256" key="2">
    <source>
        <dbReference type="ARBA" id="ARBA00023125"/>
    </source>
</evidence>
<evidence type="ECO:0000256" key="1">
    <source>
        <dbReference type="ARBA" id="ARBA00023015"/>
    </source>
</evidence>
<dbReference type="InterPro" id="IPR035472">
    <property type="entry name" value="RpiR-like_SIS"/>
</dbReference>
<organism evidence="6 7">
    <name type="scientific">Anaerococcus porci</name>
    <dbReference type="NCBI Taxonomy" id="2652269"/>
    <lineage>
        <taxon>Bacteria</taxon>
        <taxon>Bacillati</taxon>
        <taxon>Bacillota</taxon>
        <taxon>Tissierellia</taxon>
        <taxon>Tissierellales</taxon>
        <taxon>Peptoniphilaceae</taxon>
        <taxon>Anaerococcus</taxon>
    </lineage>
</organism>
<evidence type="ECO:0000259" key="4">
    <source>
        <dbReference type="PROSITE" id="PS51071"/>
    </source>
</evidence>
<accession>A0A6N7VFR7</accession>
<dbReference type="GO" id="GO:0003677">
    <property type="term" value="F:DNA binding"/>
    <property type="evidence" value="ECO:0007669"/>
    <property type="project" value="UniProtKB-KW"/>
</dbReference>
<keyword evidence="2" id="KW-0238">DNA-binding</keyword>
<dbReference type="GO" id="GO:0097367">
    <property type="term" value="F:carbohydrate derivative binding"/>
    <property type="evidence" value="ECO:0007669"/>
    <property type="project" value="InterPro"/>
</dbReference>
<evidence type="ECO:0000259" key="5">
    <source>
        <dbReference type="PROSITE" id="PS51464"/>
    </source>
</evidence>
<dbReference type="EMBL" id="VULQ01000009">
    <property type="protein sequence ID" value="MSS78288.1"/>
    <property type="molecule type" value="Genomic_DNA"/>
</dbReference>
<sequence>MKVSDLVKESYENLDSKDIELFSYITQNKDDFVEKNLKDFSKNTKFSTSSIVNLAKKLGLDGYSELKYLIKWEDGKIVDFDENEIEFTYNDILISMNMIKNRNLDFLFENLDKAENIYVIYSGFIQRNLAQELKRNFLNIGKIIIIIDARRDIALINENIKEKDIIFALSFSGDNKLVINFLNNIKKKVFVVSITKLSNNKLSKISDVNLNFISHEVYRYEKNTSISPVSQYYVIIDFLVLKYINYKSKKNTS</sequence>
<dbReference type="Gene3D" id="1.10.10.10">
    <property type="entry name" value="Winged helix-like DNA-binding domain superfamily/Winged helix DNA-binding domain"/>
    <property type="match status" value="1"/>
</dbReference>
<keyword evidence="3" id="KW-0804">Transcription</keyword>